<dbReference type="GO" id="GO:0005794">
    <property type="term" value="C:Golgi apparatus"/>
    <property type="evidence" value="ECO:0007669"/>
    <property type="project" value="TreeGrafter"/>
</dbReference>
<protein>
    <recommendedName>
        <fullName evidence="8">Palmitoyltransferase</fullName>
        <ecNumber evidence="8">2.3.1.225</ecNumber>
    </recommendedName>
</protein>
<feature type="transmembrane region" description="Helical" evidence="8">
    <location>
        <begin position="192"/>
        <end position="218"/>
    </location>
</feature>
<dbReference type="PROSITE" id="PS50216">
    <property type="entry name" value="DHHC"/>
    <property type="match status" value="1"/>
</dbReference>
<evidence type="ECO:0000256" key="8">
    <source>
        <dbReference type="RuleBase" id="RU079119"/>
    </source>
</evidence>
<feature type="transmembrane region" description="Helical" evidence="8">
    <location>
        <begin position="65"/>
        <end position="88"/>
    </location>
</feature>
<comment type="caution">
    <text evidence="10">The sequence shown here is derived from an EMBL/GenBank/DDBJ whole genome shotgun (WGS) entry which is preliminary data.</text>
</comment>
<evidence type="ECO:0000256" key="6">
    <source>
        <dbReference type="ARBA" id="ARBA00023315"/>
    </source>
</evidence>
<feature type="domain" description="Palmitoyltransferase DHHC" evidence="9">
    <location>
        <begin position="104"/>
        <end position="222"/>
    </location>
</feature>
<dbReference type="GO" id="GO:0019706">
    <property type="term" value="F:protein-cysteine S-palmitoyltransferase activity"/>
    <property type="evidence" value="ECO:0007669"/>
    <property type="project" value="UniProtKB-EC"/>
</dbReference>
<dbReference type="GO" id="GO:0016020">
    <property type="term" value="C:membrane"/>
    <property type="evidence" value="ECO:0007669"/>
    <property type="project" value="UniProtKB-SubCell"/>
</dbReference>
<keyword evidence="3 8" id="KW-0812">Transmembrane</keyword>
<evidence type="ECO:0000259" key="9">
    <source>
        <dbReference type="Pfam" id="PF01529"/>
    </source>
</evidence>
<evidence type="ECO:0000313" key="10">
    <source>
        <dbReference type="EMBL" id="GET92499.1"/>
    </source>
</evidence>
<evidence type="ECO:0000256" key="1">
    <source>
        <dbReference type="ARBA" id="ARBA00004141"/>
    </source>
</evidence>
<evidence type="ECO:0000256" key="2">
    <source>
        <dbReference type="ARBA" id="ARBA00022679"/>
    </source>
</evidence>
<comment type="catalytic activity">
    <reaction evidence="8">
        <text>L-cysteinyl-[protein] + hexadecanoyl-CoA = S-hexadecanoyl-L-cysteinyl-[protein] + CoA</text>
        <dbReference type="Rhea" id="RHEA:36683"/>
        <dbReference type="Rhea" id="RHEA-COMP:10131"/>
        <dbReference type="Rhea" id="RHEA-COMP:11032"/>
        <dbReference type="ChEBI" id="CHEBI:29950"/>
        <dbReference type="ChEBI" id="CHEBI:57287"/>
        <dbReference type="ChEBI" id="CHEBI:57379"/>
        <dbReference type="ChEBI" id="CHEBI:74151"/>
        <dbReference type="EC" id="2.3.1.225"/>
    </reaction>
</comment>
<dbReference type="GO" id="GO:0006612">
    <property type="term" value="P:protein targeting to membrane"/>
    <property type="evidence" value="ECO:0007669"/>
    <property type="project" value="TreeGrafter"/>
</dbReference>
<proteinExistence type="inferred from homology"/>
<keyword evidence="5 8" id="KW-0472">Membrane</keyword>
<dbReference type="PANTHER" id="PTHR22883">
    <property type="entry name" value="ZINC FINGER DHHC DOMAIN CONTAINING PROTEIN"/>
    <property type="match status" value="1"/>
</dbReference>
<accession>A0A640KY97</accession>
<keyword evidence="2 8" id="KW-0808">Transferase</keyword>
<feature type="transmembrane region" description="Helical" evidence="8">
    <location>
        <begin position="132"/>
        <end position="159"/>
    </location>
</feature>
<keyword evidence="6 8" id="KW-0012">Acyltransferase</keyword>
<keyword evidence="4 8" id="KW-1133">Transmembrane helix</keyword>
<dbReference type="GO" id="GO:0005783">
    <property type="term" value="C:endoplasmic reticulum"/>
    <property type="evidence" value="ECO:0007669"/>
    <property type="project" value="TreeGrafter"/>
</dbReference>
<evidence type="ECO:0000256" key="4">
    <source>
        <dbReference type="ARBA" id="ARBA00022989"/>
    </source>
</evidence>
<dbReference type="PANTHER" id="PTHR22883:SF23">
    <property type="entry name" value="PALMITOYLTRANSFERASE ZDHHC6"/>
    <property type="match status" value="1"/>
</dbReference>
<dbReference type="EC" id="2.3.1.225" evidence="8"/>
<dbReference type="OrthoDB" id="331948at2759"/>
<dbReference type="EMBL" id="BLBS01000054">
    <property type="protein sequence ID" value="GET92499.1"/>
    <property type="molecule type" value="Genomic_DNA"/>
</dbReference>
<name>A0A640KY97_LEITA</name>
<evidence type="ECO:0000256" key="7">
    <source>
        <dbReference type="ARBA" id="ARBA00038298"/>
    </source>
</evidence>
<reference evidence="10" key="1">
    <citation type="submission" date="2019-11" db="EMBL/GenBank/DDBJ databases">
        <title>Leishmania tarentolae CDS.</title>
        <authorList>
            <person name="Goto Y."/>
            <person name="Yamagishi J."/>
        </authorList>
    </citation>
    <scope>NUCLEOTIDE SEQUENCE [LARGE SCALE GENOMIC DNA]</scope>
    <source>
        <strain evidence="10">Parrot Tar II</strain>
    </source>
</reference>
<evidence type="ECO:0000256" key="5">
    <source>
        <dbReference type="ARBA" id="ARBA00023136"/>
    </source>
</evidence>
<keyword evidence="11" id="KW-1185">Reference proteome</keyword>
<dbReference type="InterPro" id="IPR039859">
    <property type="entry name" value="PFA4/ZDH16/20/ERF2-like"/>
</dbReference>
<organism evidence="10 11">
    <name type="scientific">Leishmania tarentolae</name>
    <name type="common">Sauroleishmania tarentolae</name>
    <dbReference type="NCBI Taxonomy" id="5689"/>
    <lineage>
        <taxon>Eukaryota</taxon>
        <taxon>Discoba</taxon>
        <taxon>Euglenozoa</taxon>
        <taxon>Kinetoplastea</taxon>
        <taxon>Metakinetoplastina</taxon>
        <taxon>Trypanosomatida</taxon>
        <taxon>Trypanosomatidae</taxon>
        <taxon>Leishmaniinae</taxon>
        <taxon>Leishmania</taxon>
        <taxon>lizard Leishmania</taxon>
    </lineage>
</organism>
<evidence type="ECO:0000256" key="3">
    <source>
        <dbReference type="ARBA" id="ARBA00022692"/>
    </source>
</evidence>
<dbReference type="InterPro" id="IPR001594">
    <property type="entry name" value="Palmitoyltrfase_DHHC"/>
</dbReference>
<sequence length="265" mass="28779">MSRDTAPLSWGWGKRGRRTMCGFNVASDCLGGLVLLIGIPVLVVVHLAAIVMSPLFTASHDGTTLLLQALVEMFLCMSTVVLLFLLLVTDPGFVEVPTALSCRCTHCGTEIDDFDHHCGAVGACIGRGNMCYFILFLLCAALLCIVGVVQNVAFIMAAIGAHIRGTGTSWSSIASLIRIVLTEERFPRMLCWLALSVAAVMGGTVCIFLCLRYTYLAYKGRSSVLRRRRFDISGSLANVFATTFHPAFSHNFMVPRYHAVASMSD</sequence>
<comment type="domain">
    <text evidence="8">The DHHC domain is required for palmitoyltransferase activity.</text>
</comment>
<dbReference type="Proteomes" id="UP000419144">
    <property type="component" value="Unassembled WGS sequence"/>
</dbReference>
<dbReference type="Pfam" id="PF01529">
    <property type="entry name" value="DHHC"/>
    <property type="match status" value="1"/>
</dbReference>
<comment type="similarity">
    <text evidence="7">Belongs to the DHHC palmitoyltransferase family. PFA5 subfamily.</text>
</comment>
<feature type="transmembrane region" description="Helical" evidence="8">
    <location>
        <begin position="21"/>
        <end position="45"/>
    </location>
</feature>
<dbReference type="VEuPathDB" id="TriTrypDB:LtaPh_3442600"/>
<comment type="subcellular location">
    <subcellularLocation>
        <location evidence="1">Membrane</location>
        <topology evidence="1">Multi-pass membrane protein</topology>
    </subcellularLocation>
</comment>
<gene>
    <name evidence="10" type="ORF">LtaPh_3442600</name>
</gene>
<evidence type="ECO:0000313" key="11">
    <source>
        <dbReference type="Proteomes" id="UP000419144"/>
    </source>
</evidence>
<dbReference type="AlphaFoldDB" id="A0A640KY97"/>